<dbReference type="Gene3D" id="2.20.230.10">
    <property type="entry name" value="Resuscitation-promoting factor rpfb"/>
    <property type="match status" value="1"/>
</dbReference>
<dbReference type="Pfam" id="PF07501">
    <property type="entry name" value="G5"/>
    <property type="match status" value="1"/>
</dbReference>
<evidence type="ECO:0000259" key="2">
    <source>
        <dbReference type="PROSITE" id="PS51109"/>
    </source>
</evidence>
<dbReference type="InterPro" id="IPR018392">
    <property type="entry name" value="LysM"/>
</dbReference>
<evidence type="ECO:0000313" key="5">
    <source>
        <dbReference type="Proteomes" id="UP000278804"/>
    </source>
</evidence>
<organism evidence="4 5">
    <name type="scientific">Erysipelothrix piscisicarius</name>
    <dbReference type="NCBI Taxonomy" id="2485784"/>
    <lineage>
        <taxon>Bacteria</taxon>
        <taxon>Bacillati</taxon>
        <taxon>Bacillota</taxon>
        <taxon>Erysipelotrichia</taxon>
        <taxon>Erysipelotrichales</taxon>
        <taxon>Erysipelotrichaceae</taxon>
        <taxon>Erysipelothrix</taxon>
    </lineage>
</organism>
<dbReference type="InterPro" id="IPR016047">
    <property type="entry name" value="M23ase_b-sheet_dom"/>
</dbReference>
<evidence type="ECO:0000256" key="1">
    <source>
        <dbReference type="ARBA" id="ARBA00022729"/>
    </source>
</evidence>
<dbReference type="CDD" id="cd12797">
    <property type="entry name" value="M23_peptidase"/>
    <property type="match status" value="1"/>
</dbReference>
<dbReference type="CDD" id="cd00118">
    <property type="entry name" value="LysM"/>
    <property type="match status" value="1"/>
</dbReference>
<dbReference type="PANTHER" id="PTHR21666:SF286">
    <property type="entry name" value="LIPOPROTEIN NLPD"/>
    <property type="match status" value="1"/>
</dbReference>
<dbReference type="EMBL" id="CP034234">
    <property type="protein sequence ID" value="AZK43770.1"/>
    <property type="molecule type" value="Genomic_DNA"/>
</dbReference>
<dbReference type="SMART" id="SM01208">
    <property type="entry name" value="G5"/>
    <property type="match status" value="1"/>
</dbReference>
<protein>
    <submittedName>
        <fullName evidence="4">Peptidase M23</fullName>
    </submittedName>
</protein>
<evidence type="ECO:0000259" key="3">
    <source>
        <dbReference type="PROSITE" id="PS51782"/>
    </source>
</evidence>
<dbReference type="PROSITE" id="PS51782">
    <property type="entry name" value="LYSM"/>
    <property type="match status" value="1"/>
</dbReference>
<dbReference type="PANTHER" id="PTHR21666">
    <property type="entry name" value="PEPTIDASE-RELATED"/>
    <property type="match status" value="1"/>
</dbReference>
<keyword evidence="1" id="KW-0732">Signal</keyword>
<evidence type="ECO:0000313" key="4">
    <source>
        <dbReference type="EMBL" id="AZK43770.1"/>
    </source>
</evidence>
<dbReference type="Pfam" id="PF01551">
    <property type="entry name" value="Peptidase_M23"/>
    <property type="match status" value="1"/>
</dbReference>
<dbReference type="InterPro" id="IPR036779">
    <property type="entry name" value="LysM_dom_sf"/>
</dbReference>
<dbReference type="InterPro" id="IPR011055">
    <property type="entry name" value="Dup_hybrid_motif"/>
</dbReference>
<dbReference type="GO" id="GO:0004222">
    <property type="term" value="F:metalloendopeptidase activity"/>
    <property type="evidence" value="ECO:0007669"/>
    <property type="project" value="TreeGrafter"/>
</dbReference>
<sequence length="511" mass="57725">MKQHKELKLILITFVVSVLIAYAIETVSANASVVDLYKLTDTSTSIFPQAAQGKSDKPIEVTKLYRDNKLVGIISDGYKLNKMFDKVYEEEYKAEFPDSKLGFIDDLILVKELSFNRYEDRDDEIFQYLYDEKLFAIEVNQVKFSNGAIIYVKNIDDFNKARDTFIRNFTDEKTFEAMKNNHKIESIKDYGTHDVNVEVEETVQISKGLTSKENILMNESDVLTFLSYGYNPKVEIYEVQPYDTIAGIAWHKGMDANQIKYINSDIIKDVNQVLEVGSKLRVSKFNSPFTVKITRERMTSEVVYPESTIYESDPELSEGKEVVDVVEQNGKRDVVYEDVIVNGAPKSSEEIRTQMTKEPIRGKIRYGTKVEPRIGSGNYRWPLDNANISCVYGNSCYYNHNGTDFVLNGGGFGPIYAVDRGVVSETVSGCFEGNYGCGSGWGNHIVIDHGNGYTTLYAHMATGPYFNVGDLVKRGDNIGYMGMTGTTYGPHVHLEFRYHGVRVDPCSVMGC</sequence>
<dbReference type="KEGG" id="eri:EEI45_02265"/>
<proteinExistence type="predicted"/>
<dbReference type="Gene3D" id="2.70.70.10">
    <property type="entry name" value="Glucose Permease (Domain IIA)"/>
    <property type="match status" value="1"/>
</dbReference>
<dbReference type="RefSeq" id="WP_125163984.1">
    <property type="nucleotide sequence ID" value="NZ_CP034234.1"/>
</dbReference>
<dbReference type="AlphaFoldDB" id="A0A3Q8S6X8"/>
<name>A0A3Q8S6X8_9FIRM</name>
<feature type="domain" description="LysM" evidence="3">
    <location>
        <begin position="235"/>
        <end position="282"/>
    </location>
</feature>
<accession>A0A3Q8S6X8</accession>
<dbReference type="PROSITE" id="PS51109">
    <property type="entry name" value="G5"/>
    <property type="match status" value="1"/>
</dbReference>
<feature type="domain" description="G5" evidence="2">
    <location>
        <begin position="290"/>
        <end position="370"/>
    </location>
</feature>
<keyword evidence="5" id="KW-1185">Reference proteome</keyword>
<dbReference type="Proteomes" id="UP000278804">
    <property type="component" value="Chromosome"/>
</dbReference>
<dbReference type="Gene3D" id="3.10.350.10">
    <property type="entry name" value="LysM domain"/>
    <property type="match status" value="1"/>
</dbReference>
<dbReference type="InterPro" id="IPR011098">
    <property type="entry name" value="G5_dom"/>
</dbReference>
<reference evidence="4 5" key="1">
    <citation type="journal article" date="2020" name="Int. J. Syst. Evol. Microbiol.">
        <title>Description of Erysipelothrix piscisicarius sp. nov., an emergent fish pathogen, and assessment of virulence using a tiger barb (Puntigrus tetrazona) infection model.</title>
        <authorList>
            <person name="Pomaranski E.K."/>
            <person name="Griffin M.J."/>
            <person name="Camus A.C."/>
            <person name="Armwood A.R."/>
            <person name="Shelley J."/>
            <person name="Waldbieser G.C."/>
            <person name="LaFrentz B.R."/>
            <person name="Garcia J.C."/>
            <person name="Yanong R."/>
            <person name="Soto E."/>
        </authorList>
    </citation>
    <scope>NUCLEOTIDE SEQUENCE [LARGE SCALE GENOMIC DNA]</scope>
    <source>
        <strain evidence="4 5">15TAL0474</strain>
    </source>
</reference>
<dbReference type="SUPFAM" id="SSF51261">
    <property type="entry name" value="Duplicated hybrid motif"/>
    <property type="match status" value="1"/>
</dbReference>
<gene>
    <name evidence="4" type="ORF">EEI45_02265</name>
</gene>
<dbReference type="InterPro" id="IPR050570">
    <property type="entry name" value="Cell_wall_metabolism_enzyme"/>
</dbReference>